<keyword evidence="2" id="KW-0472">Membrane</keyword>
<evidence type="ECO:0000313" key="3">
    <source>
        <dbReference type="EMBL" id="ADY35463.1"/>
    </source>
</evidence>
<dbReference type="OrthoDB" id="1066121at2"/>
<accession>F0R2R8</accession>
<dbReference type="KEGG" id="bsa:Bacsa_0870"/>
<keyword evidence="4" id="KW-1185">Reference proteome</keyword>
<dbReference type="RefSeq" id="WP_013616914.1">
    <property type="nucleotide sequence ID" value="NC_015164.1"/>
</dbReference>
<evidence type="ECO:0000256" key="1">
    <source>
        <dbReference type="SAM" id="Coils"/>
    </source>
</evidence>
<dbReference type="AlphaFoldDB" id="F0R2R8"/>
<dbReference type="eggNOG" id="COG0811">
    <property type="taxonomic scope" value="Bacteria"/>
</dbReference>
<keyword evidence="1" id="KW-0175">Coiled coil</keyword>
<name>F0R2R8_PHOSB</name>
<dbReference type="STRING" id="667015.Bacsa_0870"/>
<dbReference type="EMBL" id="CP002530">
    <property type="protein sequence ID" value="ADY35463.1"/>
    <property type="molecule type" value="Genomic_DNA"/>
</dbReference>
<keyword evidence="2" id="KW-0812">Transmembrane</keyword>
<feature type="coiled-coil region" evidence="1">
    <location>
        <begin position="442"/>
        <end position="501"/>
    </location>
</feature>
<dbReference type="HOGENOM" id="CLU_036989_0_0_10"/>
<feature type="transmembrane region" description="Helical" evidence="2">
    <location>
        <begin position="6"/>
        <end position="28"/>
    </location>
</feature>
<organism evidence="3 4">
    <name type="scientific">Phocaeicola salanitronis (strain DSM 18170 / JCM 13657 / CCUG 60908 / BL78)</name>
    <name type="common">Bacteroides salanitronis</name>
    <dbReference type="NCBI Taxonomy" id="667015"/>
    <lineage>
        <taxon>Bacteria</taxon>
        <taxon>Pseudomonadati</taxon>
        <taxon>Bacteroidota</taxon>
        <taxon>Bacteroidia</taxon>
        <taxon>Bacteroidales</taxon>
        <taxon>Bacteroidaceae</taxon>
        <taxon>Phocaeicola</taxon>
    </lineage>
</organism>
<sequence>MEKFQHIQYIIVACIVLGIIIWQIYSFVQNCRQIKRLRNIYPDQNNTRIYTDERGYVSIVNENSSDDFQQTLDDINSYLSKNRNKSIDYHIIKEIVNRNADETEEEVDTMLSAPLYLGLMATIVGVAIGVVFFAWKDLGNLLTGGIQIDGIKTLLTDIGIAMIASFLGILFTKLSTSKFKDAKAVMSKKKNKFLTWIQTELMPNLTDDLTGALIKMTQDLNSFNSTFSDNTKELKETLSMVSDNYQEQTKVLEAIKNLRINKIATANIEVYDKLHGCTEEIGYLADCLKNSEQYLHEVATLNLQLGEIEKRTRSFEELGAYFKEEMQFVSDRQGMIRQSISSLDSVMQEALSNLGDSVGANTHILIETFQKQNQNLSIWFEEQQKMLSDTLVQLRDSISQKVLEFGNPIIDFKDIFSEITQKANQGIETIATTFEQQNAAIAQMLQNQKDTLEAELVEQRAILQQKMSTLYEQQPVLTNMVEAIEKLNTCLNAQNEELKNQGMMIQQIMNKESSDSSESDNKVNRWLNIAMVCGVCGSFILLLILLIVKLLG</sequence>
<proteinExistence type="predicted"/>
<keyword evidence="2" id="KW-1133">Transmembrane helix</keyword>
<evidence type="ECO:0000256" key="2">
    <source>
        <dbReference type="SAM" id="Phobius"/>
    </source>
</evidence>
<evidence type="ECO:0000313" key="4">
    <source>
        <dbReference type="Proteomes" id="UP000007486"/>
    </source>
</evidence>
<reference evidence="3 4" key="1">
    <citation type="journal article" date="2011" name="Stand. Genomic Sci.">
        <title>Complete genome sequence of Bacteroides salanitronis type strain (BL78).</title>
        <authorList>
            <person name="Gronow S."/>
            <person name="Held B."/>
            <person name="Lucas S."/>
            <person name="Lapidus A."/>
            <person name="Del Rio T.G."/>
            <person name="Nolan M."/>
            <person name="Tice H."/>
            <person name="Deshpande S."/>
            <person name="Cheng J.F."/>
            <person name="Pitluck S."/>
            <person name="Liolios K."/>
            <person name="Pagani I."/>
            <person name="Ivanova N."/>
            <person name="Mavromatis K."/>
            <person name="Pati A."/>
            <person name="Tapia R."/>
            <person name="Han C."/>
            <person name="Goodwin L."/>
            <person name="Chen A."/>
            <person name="Palaniappan K."/>
            <person name="Land M."/>
            <person name="Hauser L."/>
            <person name="Chang Y.J."/>
            <person name="Jeffries C.D."/>
            <person name="Brambilla E.M."/>
            <person name="Rohde M."/>
            <person name="Goker M."/>
            <person name="Detter J.C."/>
            <person name="Woyke T."/>
            <person name="Bristow J."/>
            <person name="Markowitz V."/>
            <person name="Hugenholtz P."/>
            <person name="Kyrpides N.C."/>
            <person name="Klenk H.P."/>
            <person name="Eisen J.A."/>
        </authorList>
    </citation>
    <scope>NUCLEOTIDE SEQUENCE [LARGE SCALE GENOMIC DNA]</scope>
    <source>
        <strain evidence="3 4">DSM 18170</strain>
    </source>
</reference>
<protein>
    <submittedName>
        <fullName evidence="3">Uncharacterized protein</fullName>
    </submittedName>
</protein>
<feature type="transmembrane region" description="Helical" evidence="2">
    <location>
        <begin position="526"/>
        <end position="548"/>
    </location>
</feature>
<feature type="transmembrane region" description="Helical" evidence="2">
    <location>
        <begin position="115"/>
        <end position="135"/>
    </location>
</feature>
<feature type="transmembrane region" description="Helical" evidence="2">
    <location>
        <begin position="155"/>
        <end position="174"/>
    </location>
</feature>
<gene>
    <name evidence="3" type="ordered locus">Bacsa_0870</name>
</gene>
<dbReference type="Proteomes" id="UP000007486">
    <property type="component" value="Chromosome"/>
</dbReference>